<sequence length="44" mass="4809">MTQHPTPTNDARQGERTGGMGMRPLIFGTILAVIVLAVVLFIWV</sequence>
<dbReference type="Proteomes" id="UP000199647">
    <property type="component" value="Unassembled WGS sequence"/>
</dbReference>
<dbReference type="RefSeq" id="WP_255365489.1">
    <property type="nucleotide sequence ID" value="NZ_FOFG01000004.1"/>
</dbReference>
<feature type="transmembrane region" description="Helical" evidence="2">
    <location>
        <begin position="25"/>
        <end position="43"/>
    </location>
</feature>
<keyword evidence="4" id="KW-1185">Reference proteome</keyword>
<dbReference type="STRING" id="1855383.SAMN05216548_10487"/>
<evidence type="ECO:0000313" key="3">
    <source>
        <dbReference type="EMBL" id="SEQ36081.1"/>
    </source>
</evidence>
<gene>
    <name evidence="3" type="ORF">SAMN05216548_10487</name>
</gene>
<evidence type="ECO:0000256" key="2">
    <source>
        <dbReference type="SAM" id="Phobius"/>
    </source>
</evidence>
<proteinExistence type="predicted"/>
<organism evidence="3 4">
    <name type="scientific">Faunimonas pinastri</name>
    <dbReference type="NCBI Taxonomy" id="1855383"/>
    <lineage>
        <taxon>Bacteria</taxon>
        <taxon>Pseudomonadati</taxon>
        <taxon>Pseudomonadota</taxon>
        <taxon>Alphaproteobacteria</taxon>
        <taxon>Hyphomicrobiales</taxon>
        <taxon>Afifellaceae</taxon>
        <taxon>Faunimonas</taxon>
    </lineage>
</organism>
<evidence type="ECO:0000313" key="4">
    <source>
        <dbReference type="Proteomes" id="UP000199647"/>
    </source>
</evidence>
<evidence type="ECO:0000256" key="1">
    <source>
        <dbReference type="SAM" id="MobiDB-lite"/>
    </source>
</evidence>
<keyword evidence="2" id="KW-1133">Transmembrane helix</keyword>
<keyword evidence="2" id="KW-0472">Membrane</keyword>
<protein>
    <submittedName>
        <fullName evidence="3">Uncharacterized protein</fullName>
    </submittedName>
</protein>
<name>A0A1H9FDQ5_9HYPH</name>
<accession>A0A1H9FDQ5</accession>
<reference evidence="3 4" key="1">
    <citation type="submission" date="2016-10" db="EMBL/GenBank/DDBJ databases">
        <authorList>
            <person name="de Groot N.N."/>
        </authorList>
    </citation>
    <scope>NUCLEOTIDE SEQUENCE [LARGE SCALE GENOMIC DNA]</scope>
    <source>
        <strain evidence="3 4">A52C2</strain>
    </source>
</reference>
<feature type="region of interest" description="Disordered" evidence="1">
    <location>
        <begin position="1"/>
        <end position="20"/>
    </location>
</feature>
<dbReference type="AlphaFoldDB" id="A0A1H9FDQ5"/>
<feature type="compositionally biased region" description="Polar residues" evidence="1">
    <location>
        <begin position="1"/>
        <end position="11"/>
    </location>
</feature>
<dbReference type="EMBL" id="FOFG01000004">
    <property type="protein sequence ID" value="SEQ36081.1"/>
    <property type="molecule type" value="Genomic_DNA"/>
</dbReference>
<keyword evidence="2" id="KW-0812">Transmembrane</keyword>